<dbReference type="Proteomes" id="UP001141806">
    <property type="component" value="Unassembled WGS sequence"/>
</dbReference>
<gene>
    <name evidence="1" type="ORF">NE237_032407</name>
</gene>
<name>A0A9Q0R3I0_9MAGN</name>
<organism evidence="1 2">
    <name type="scientific">Protea cynaroides</name>
    <dbReference type="NCBI Taxonomy" id="273540"/>
    <lineage>
        <taxon>Eukaryota</taxon>
        <taxon>Viridiplantae</taxon>
        <taxon>Streptophyta</taxon>
        <taxon>Embryophyta</taxon>
        <taxon>Tracheophyta</taxon>
        <taxon>Spermatophyta</taxon>
        <taxon>Magnoliopsida</taxon>
        <taxon>Proteales</taxon>
        <taxon>Proteaceae</taxon>
        <taxon>Protea</taxon>
    </lineage>
</organism>
<keyword evidence="2" id="KW-1185">Reference proteome</keyword>
<accession>A0A9Q0R3I0</accession>
<reference evidence="1" key="1">
    <citation type="journal article" date="2023" name="Plant J.">
        <title>The genome of the king protea, Protea cynaroides.</title>
        <authorList>
            <person name="Chang J."/>
            <person name="Duong T.A."/>
            <person name="Schoeman C."/>
            <person name="Ma X."/>
            <person name="Roodt D."/>
            <person name="Barker N."/>
            <person name="Li Z."/>
            <person name="Van de Peer Y."/>
            <person name="Mizrachi E."/>
        </authorList>
    </citation>
    <scope>NUCLEOTIDE SEQUENCE</scope>
    <source>
        <tissue evidence="1">Young leaves</tissue>
    </source>
</reference>
<evidence type="ECO:0000313" key="1">
    <source>
        <dbReference type="EMBL" id="KAJ4981570.1"/>
    </source>
</evidence>
<comment type="caution">
    <text evidence="1">The sequence shown here is derived from an EMBL/GenBank/DDBJ whole genome shotgun (WGS) entry which is preliminary data.</text>
</comment>
<proteinExistence type="predicted"/>
<protein>
    <submittedName>
        <fullName evidence="1">Uncharacterized protein</fullName>
    </submittedName>
</protein>
<dbReference type="AlphaFoldDB" id="A0A9Q0R3I0"/>
<evidence type="ECO:0000313" key="2">
    <source>
        <dbReference type="Proteomes" id="UP001141806"/>
    </source>
</evidence>
<dbReference type="EMBL" id="JAMYWD010000001">
    <property type="protein sequence ID" value="KAJ4981570.1"/>
    <property type="molecule type" value="Genomic_DNA"/>
</dbReference>
<sequence length="155" mass="16950">MLDADCQEVFSVVRRKNRSWFISFGYWTSPPAALDHRIGVADDLAKAGSISRRNSGEVTEIDSAVGLHSLKYYKVFAPCSLARKPLRGSASVFLLGKECLGHKPLPLTFLGIGPRPGRDDTFISGRSKILLSRATKQAARNGLSNSLKGREGPYK</sequence>